<proteinExistence type="inferred from homology"/>
<keyword evidence="4" id="KW-0238">DNA-binding</keyword>
<feature type="compositionally biased region" description="Low complexity" evidence="7">
    <location>
        <begin position="171"/>
        <end position="192"/>
    </location>
</feature>
<feature type="compositionally biased region" description="Low complexity" evidence="7">
    <location>
        <begin position="216"/>
        <end position="246"/>
    </location>
</feature>
<dbReference type="InterPro" id="IPR050936">
    <property type="entry name" value="AP-1-like"/>
</dbReference>
<gene>
    <name evidence="8" type="ORF">SLS62_002708</name>
</gene>
<evidence type="ECO:0000256" key="3">
    <source>
        <dbReference type="ARBA" id="ARBA00023015"/>
    </source>
</evidence>
<keyword evidence="3" id="KW-0805">Transcription regulation</keyword>
<dbReference type="Gene3D" id="1.20.5.170">
    <property type="match status" value="1"/>
</dbReference>
<evidence type="ECO:0000313" key="9">
    <source>
        <dbReference type="Proteomes" id="UP001320420"/>
    </source>
</evidence>
<comment type="similarity">
    <text evidence="2">Belongs to the bZIP family.</text>
</comment>
<keyword evidence="5" id="KW-0804">Transcription</keyword>
<dbReference type="EMBL" id="JAKJXP020000014">
    <property type="protein sequence ID" value="KAK7755203.1"/>
    <property type="molecule type" value="Genomic_DNA"/>
</dbReference>
<comment type="caution">
    <text evidence="8">The sequence shown here is derived from an EMBL/GenBank/DDBJ whole genome shotgun (WGS) entry which is preliminary data.</text>
</comment>
<feature type="region of interest" description="Disordered" evidence="7">
    <location>
        <begin position="171"/>
        <end position="201"/>
    </location>
</feature>
<sequence>MPYKPCMMLLDNESADLNGVVLRRVATATALGDRDDGEHNVGDGGGGGGSGGGGGGSSNNNSSSSKTAAAAAASTKAQARRAQVRKAQIQHRQRKANYTKQLEMDIAKLREGIARVEGEGTALRCENDAIRQRLVLAGVAPLLLPPPTATTATNTAVPTAVVTASTGRATGTGAGATTTTITTTTSPSSSSGNNTHYTVSLGLSESNSPAYQVYRTTSATPPSGSGSVPAAAGEGFPGSSSSAAAPNPAPIITGLSDEGGGHHNSGGGGDDGSSSGGGQGFFSLTETQTDYAINFILALEHVCWDHFHPSYFAPHAHGADETAEENGHMLMASAIALQSAPASVFEHMDVVQAHVQQQQQQQQQQKQHQQSTASNFFSRAAHRRVGAGAGAGAASGASLTLENLRCLAAALNPPDVELTPVQAWFEIARERGAAVALDGALMDAVRRELALHVRCMHYGAVMPREAFDDVVGRVVGGLR</sequence>
<feature type="region of interest" description="Disordered" evidence="7">
    <location>
        <begin position="33"/>
        <end position="96"/>
    </location>
</feature>
<evidence type="ECO:0000256" key="1">
    <source>
        <dbReference type="ARBA" id="ARBA00004123"/>
    </source>
</evidence>
<evidence type="ECO:0000256" key="6">
    <source>
        <dbReference type="ARBA" id="ARBA00023242"/>
    </source>
</evidence>
<feature type="compositionally biased region" description="Gly residues" evidence="7">
    <location>
        <begin position="262"/>
        <end position="280"/>
    </location>
</feature>
<dbReference type="SUPFAM" id="SSF57959">
    <property type="entry name" value="Leucine zipper domain"/>
    <property type="match status" value="1"/>
</dbReference>
<feature type="compositionally biased region" description="Basic residues" evidence="7">
    <location>
        <begin position="78"/>
        <end position="96"/>
    </location>
</feature>
<protein>
    <recommendedName>
        <fullName evidence="10">BZIP domain-containing protein</fullName>
    </recommendedName>
</protein>
<dbReference type="PANTHER" id="PTHR40621:SF11">
    <property type="entry name" value="TRANSCRIPTION FACTOR KAPC-RELATED"/>
    <property type="match status" value="1"/>
</dbReference>
<keyword evidence="6" id="KW-0539">Nucleus</keyword>
<comment type="subcellular location">
    <subcellularLocation>
        <location evidence="1">Nucleus</location>
    </subcellularLocation>
</comment>
<feature type="compositionally biased region" description="Low complexity" evidence="7">
    <location>
        <begin position="58"/>
        <end position="77"/>
    </location>
</feature>
<dbReference type="CDD" id="cd14688">
    <property type="entry name" value="bZIP_YAP"/>
    <property type="match status" value="1"/>
</dbReference>
<feature type="compositionally biased region" description="Gly residues" evidence="7">
    <location>
        <begin position="42"/>
        <end position="57"/>
    </location>
</feature>
<dbReference type="GO" id="GO:0001228">
    <property type="term" value="F:DNA-binding transcription activator activity, RNA polymerase II-specific"/>
    <property type="evidence" value="ECO:0007669"/>
    <property type="project" value="TreeGrafter"/>
</dbReference>
<dbReference type="AlphaFoldDB" id="A0AAN9UVW9"/>
<evidence type="ECO:0008006" key="10">
    <source>
        <dbReference type="Google" id="ProtNLM"/>
    </source>
</evidence>
<evidence type="ECO:0000256" key="7">
    <source>
        <dbReference type="SAM" id="MobiDB-lite"/>
    </source>
</evidence>
<evidence type="ECO:0000256" key="4">
    <source>
        <dbReference type="ARBA" id="ARBA00023125"/>
    </source>
</evidence>
<dbReference type="InterPro" id="IPR046347">
    <property type="entry name" value="bZIP_sf"/>
</dbReference>
<keyword evidence="9" id="KW-1185">Reference proteome</keyword>
<feature type="region of interest" description="Disordered" evidence="7">
    <location>
        <begin position="215"/>
        <end position="281"/>
    </location>
</feature>
<dbReference type="GO" id="GO:0000976">
    <property type="term" value="F:transcription cis-regulatory region binding"/>
    <property type="evidence" value="ECO:0007669"/>
    <property type="project" value="InterPro"/>
</dbReference>
<dbReference type="PANTHER" id="PTHR40621">
    <property type="entry name" value="TRANSCRIPTION FACTOR KAPC-RELATED"/>
    <property type="match status" value="1"/>
</dbReference>
<evidence type="ECO:0000256" key="5">
    <source>
        <dbReference type="ARBA" id="ARBA00023163"/>
    </source>
</evidence>
<dbReference type="Proteomes" id="UP001320420">
    <property type="component" value="Unassembled WGS sequence"/>
</dbReference>
<organism evidence="8 9">
    <name type="scientific">Diatrype stigma</name>
    <dbReference type="NCBI Taxonomy" id="117547"/>
    <lineage>
        <taxon>Eukaryota</taxon>
        <taxon>Fungi</taxon>
        <taxon>Dikarya</taxon>
        <taxon>Ascomycota</taxon>
        <taxon>Pezizomycotina</taxon>
        <taxon>Sordariomycetes</taxon>
        <taxon>Xylariomycetidae</taxon>
        <taxon>Xylariales</taxon>
        <taxon>Diatrypaceae</taxon>
        <taxon>Diatrype</taxon>
    </lineage>
</organism>
<dbReference type="GO" id="GO:0090575">
    <property type="term" value="C:RNA polymerase II transcription regulator complex"/>
    <property type="evidence" value="ECO:0007669"/>
    <property type="project" value="TreeGrafter"/>
</dbReference>
<name>A0AAN9UVW9_9PEZI</name>
<evidence type="ECO:0000256" key="2">
    <source>
        <dbReference type="ARBA" id="ARBA00007163"/>
    </source>
</evidence>
<reference evidence="8 9" key="1">
    <citation type="submission" date="2024-02" db="EMBL/GenBank/DDBJ databases">
        <title>De novo assembly and annotation of 12 fungi associated with fruit tree decline syndrome in Ontario, Canada.</title>
        <authorList>
            <person name="Sulman M."/>
            <person name="Ellouze W."/>
            <person name="Ilyukhin E."/>
        </authorList>
    </citation>
    <scope>NUCLEOTIDE SEQUENCE [LARGE SCALE GENOMIC DNA]</scope>
    <source>
        <strain evidence="8 9">M11/M66-122</strain>
    </source>
</reference>
<evidence type="ECO:0000313" key="8">
    <source>
        <dbReference type="EMBL" id="KAK7755203.1"/>
    </source>
</evidence>
<accession>A0AAN9UVW9</accession>